<name>A0A8S5N7H5_9CAUD</name>
<accession>A0A8S5N7H5</accession>
<organism evidence="1">
    <name type="scientific">Myoviridae sp. ct5hB2</name>
    <dbReference type="NCBI Taxonomy" id="2826614"/>
    <lineage>
        <taxon>Viruses</taxon>
        <taxon>Duplodnaviria</taxon>
        <taxon>Heunggongvirae</taxon>
        <taxon>Uroviricota</taxon>
        <taxon>Caudoviricetes</taxon>
    </lineage>
</organism>
<protein>
    <submittedName>
        <fullName evidence="1">Tail-collar fiber protein</fullName>
    </submittedName>
</protein>
<reference evidence="1" key="1">
    <citation type="journal article" date="2021" name="Proc. Natl. Acad. Sci. U.S.A.">
        <title>A Catalog of Tens of Thousands of Viruses from Human Metagenomes Reveals Hidden Associations with Chronic Diseases.</title>
        <authorList>
            <person name="Tisza M.J."/>
            <person name="Buck C.B."/>
        </authorList>
    </citation>
    <scope>NUCLEOTIDE SEQUENCE</scope>
    <source>
        <strain evidence="1">Ct5hB2</strain>
    </source>
</reference>
<sequence>MSKLITTKIGLKKLCKAHAGAITLPPITKMVWGSGGLDEGGDPKNVTGDETGLSALLLEKEIDGYDFVNESETSCCYHATIQEEELVGEAISEVGLVDSEGDLVRYKTMPAFIKPDDVALQYDLTEVFEEE</sequence>
<proteinExistence type="predicted"/>
<dbReference type="EMBL" id="BK015093">
    <property type="protein sequence ID" value="DAD90733.1"/>
    <property type="molecule type" value="Genomic_DNA"/>
</dbReference>
<evidence type="ECO:0000313" key="1">
    <source>
        <dbReference type="EMBL" id="DAD90733.1"/>
    </source>
</evidence>